<comment type="catalytic activity">
    <reaction evidence="6">
        <text>P(1),P(4)-bis(5'-adenosyl) tetraphosphate + H2O = 2 ADP + 2 H(+)</text>
        <dbReference type="Rhea" id="RHEA:24252"/>
        <dbReference type="ChEBI" id="CHEBI:15377"/>
        <dbReference type="ChEBI" id="CHEBI:15378"/>
        <dbReference type="ChEBI" id="CHEBI:58141"/>
        <dbReference type="ChEBI" id="CHEBI:456216"/>
        <dbReference type="EC" id="3.6.1.41"/>
    </reaction>
</comment>
<evidence type="ECO:0000256" key="1">
    <source>
        <dbReference type="ARBA" id="ARBA00012506"/>
    </source>
</evidence>
<name>A0A1H3FK35_9FIRM</name>
<dbReference type="CDD" id="cd00077">
    <property type="entry name" value="HDc"/>
    <property type="match status" value="1"/>
</dbReference>
<dbReference type="Gene3D" id="1.10.3210.10">
    <property type="entry name" value="Hypothetical protein af1432"/>
    <property type="match status" value="1"/>
</dbReference>
<sequence>MYDIKSIRKKLKKELDKDRYEHTKGVMYTCACLAMATGYSDIDKAMLAGVLHDCAKCISDDEKIRICRDADVEISDVEIENPFLLHSKAGAIVAKDKYGVDDEEILNAIRVHTTGMPGMSLLDKIVYVADYIEPRRNKMPRLQFIRKIAFEDIDKCVAYISGDTLKYLRSKKGSIDKTSELTYEYYKEFIRGDMKTVTEEKLED</sequence>
<dbReference type="NCBIfam" id="TIGR00488">
    <property type="entry name" value="bis(5'-nucleosyl)-tetraphosphatase (symmetrical) YqeK"/>
    <property type="match status" value="1"/>
</dbReference>
<evidence type="ECO:0000256" key="5">
    <source>
        <dbReference type="ARBA" id="ARBA00023004"/>
    </source>
</evidence>
<evidence type="ECO:0000259" key="7">
    <source>
        <dbReference type="PROSITE" id="PS51831"/>
    </source>
</evidence>
<accession>A0A1H3FK35</accession>
<dbReference type="GO" id="GO:0008803">
    <property type="term" value="F:bis(5'-nucleosyl)-tetraphosphatase (symmetrical) activity"/>
    <property type="evidence" value="ECO:0007669"/>
    <property type="project" value="UniProtKB-EC"/>
</dbReference>
<dbReference type="Pfam" id="PF01966">
    <property type="entry name" value="HD"/>
    <property type="match status" value="1"/>
</dbReference>
<dbReference type="PANTHER" id="PTHR35795:SF1">
    <property type="entry name" value="BIS(5'-NUCLEOSYL)-TETRAPHOSPHATASE, SYMMETRICAL"/>
    <property type="match status" value="1"/>
</dbReference>
<dbReference type="GO" id="GO:0046872">
    <property type="term" value="F:metal ion binding"/>
    <property type="evidence" value="ECO:0007669"/>
    <property type="project" value="UniProtKB-KW"/>
</dbReference>
<feature type="domain" description="HD" evidence="7">
    <location>
        <begin position="19"/>
        <end position="135"/>
    </location>
</feature>
<dbReference type="SMART" id="SM00471">
    <property type="entry name" value="HDc"/>
    <property type="match status" value="1"/>
</dbReference>
<dbReference type="RefSeq" id="WP_074715430.1">
    <property type="nucleotide sequence ID" value="NZ_FNPG01000005.1"/>
</dbReference>
<dbReference type="eggNOG" id="COG1713">
    <property type="taxonomic scope" value="Bacteria"/>
</dbReference>
<proteinExistence type="predicted"/>
<dbReference type="SUPFAM" id="SSF109604">
    <property type="entry name" value="HD-domain/PDEase-like"/>
    <property type="match status" value="1"/>
</dbReference>
<evidence type="ECO:0000313" key="9">
    <source>
        <dbReference type="Proteomes" id="UP000183918"/>
    </source>
</evidence>
<evidence type="ECO:0000313" key="8">
    <source>
        <dbReference type="EMBL" id="SDX91361.1"/>
    </source>
</evidence>
<dbReference type="GO" id="GO:0000166">
    <property type="term" value="F:nucleotide binding"/>
    <property type="evidence" value="ECO:0007669"/>
    <property type="project" value="UniProtKB-KW"/>
</dbReference>
<evidence type="ECO:0000256" key="4">
    <source>
        <dbReference type="ARBA" id="ARBA00022801"/>
    </source>
</evidence>
<dbReference type="InterPro" id="IPR006674">
    <property type="entry name" value="HD_domain"/>
</dbReference>
<dbReference type="Proteomes" id="UP000183918">
    <property type="component" value="Unassembled WGS sequence"/>
</dbReference>
<dbReference type="AlphaFoldDB" id="A0A1H3FK35"/>
<gene>
    <name evidence="8" type="ORF">SAMN02910414_00270</name>
</gene>
<evidence type="ECO:0000256" key="2">
    <source>
        <dbReference type="ARBA" id="ARBA00022723"/>
    </source>
</evidence>
<reference evidence="8 9" key="1">
    <citation type="submission" date="2016-10" db="EMBL/GenBank/DDBJ databases">
        <authorList>
            <person name="de Groot N.N."/>
        </authorList>
    </citation>
    <scope>NUCLEOTIDE SEQUENCE [LARGE SCALE GENOMIC DNA]</scope>
    <source>
        <strain evidence="8 9">DSM 14045</strain>
    </source>
</reference>
<dbReference type="PANTHER" id="PTHR35795">
    <property type="entry name" value="SLR1885 PROTEIN"/>
    <property type="match status" value="1"/>
</dbReference>
<evidence type="ECO:0000256" key="6">
    <source>
        <dbReference type="ARBA" id="ARBA00049417"/>
    </source>
</evidence>
<keyword evidence="9" id="KW-1185">Reference proteome</keyword>
<dbReference type="OrthoDB" id="5295945at2"/>
<dbReference type="EC" id="3.6.1.41" evidence="1"/>
<organism evidence="8 9">
    <name type="scientific">Lachnobacterium bovis DSM 14045</name>
    <dbReference type="NCBI Taxonomy" id="1122142"/>
    <lineage>
        <taxon>Bacteria</taxon>
        <taxon>Bacillati</taxon>
        <taxon>Bacillota</taxon>
        <taxon>Clostridia</taxon>
        <taxon>Lachnospirales</taxon>
        <taxon>Lachnospiraceae</taxon>
        <taxon>Lachnobacterium</taxon>
    </lineage>
</organism>
<evidence type="ECO:0000256" key="3">
    <source>
        <dbReference type="ARBA" id="ARBA00022741"/>
    </source>
</evidence>
<dbReference type="STRING" id="1122142.SAMN02910414_00270"/>
<keyword evidence="4 8" id="KW-0378">Hydrolase</keyword>
<dbReference type="EMBL" id="FNPG01000005">
    <property type="protein sequence ID" value="SDX91361.1"/>
    <property type="molecule type" value="Genomic_DNA"/>
</dbReference>
<dbReference type="PROSITE" id="PS51831">
    <property type="entry name" value="HD"/>
    <property type="match status" value="1"/>
</dbReference>
<keyword evidence="3" id="KW-0547">Nucleotide-binding</keyword>
<protein>
    <recommendedName>
        <fullName evidence="1">bis(5'-nucleosyl)-tetraphosphatase (symmetrical)</fullName>
        <ecNumber evidence="1">3.6.1.41</ecNumber>
    </recommendedName>
</protein>
<keyword evidence="5" id="KW-0408">Iron</keyword>
<dbReference type="InterPro" id="IPR051094">
    <property type="entry name" value="Diverse_Catalytic_Enzymes"/>
</dbReference>
<dbReference type="InterPro" id="IPR005249">
    <property type="entry name" value="YqeK"/>
</dbReference>
<keyword evidence="2" id="KW-0479">Metal-binding</keyword>
<dbReference type="InterPro" id="IPR003607">
    <property type="entry name" value="HD/PDEase_dom"/>
</dbReference>